<comment type="subcellular location">
    <subcellularLocation>
        <location evidence="1">Vacuole membrane</location>
        <topology evidence="1">Multi-pass membrane protein</topology>
    </subcellularLocation>
</comment>
<comment type="catalytic activity">
    <reaction evidence="8">
        <text>Fe(2+)(in) = Fe(2+)(out)</text>
        <dbReference type="Rhea" id="RHEA:28486"/>
        <dbReference type="ChEBI" id="CHEBI:29033"/>
    </reaction>
    <physiologicalReaction direction="left-to-right" evidence="8">
        <dbReference type="Rhea" id="RHEA:28487"/>
    </physiologicalReaction>
</comment>
<protein>
    <submittedName>
        <fullName evidence="10">Uncharacterized protein</fullName>
    </submittedName>
</protein>
<evidence type="ECO:0000256" key="5">
    <source>
        <dbReference type="ARBA" id="ARBA00022692"/>
    </source>
</evidence>
<proteinExistence type="inferred from homology"/>
<dbReference type="EMBL" id="KQ483646">
    <property type="protein sequence ID" value="KYP43940.1"/>
    <property type="molecule type" value="Genomic_DNA"/>
</dbReference>
<keyword evidence="3" id="KW-0406">Ion transport</keyword>
<evidence type="ECO:0000313" key="10">
    <source>
        <dbReference type="EMBL" id="KYP43940.1"/>
    </source>
</evidence>
<evidence type="ECO:0000256" key="7">
    <source>
        <dbReference type="ARBA" id="ARBA00023136"/>
    </source>
</evidence>
<keyword evidence="5 9" id="KW-0812">Transmembrane</keyword>
<keyword evidence="4" id="KW-0926">Vacuole</keyword>
<dbReference type="GO" id="GO:0005384">
    <property type="term" value="F:manganese ion transmembrane transporter activity"/>
    <property type="evidence" value="ECO:0007669"/>
    <property type="project" value="InterPro"/>
</dbReference>
<keyword evidence="3" id="KW-0410">Iron transport</keyword>
<dbReference type="STRING" id="3821.A0A151RN05"/>
<organism evidence="10 11">
    <name type="scientific">Cajanus cajan</name>
    <name type="common">Pigeon pea</name>
    <name type="synonym">Cajanus indicus</name>
    <dbReference type="NCBI Taxonomy" id="3821"/>
    <lineage>
        <taxon>Eukaryota</taxon>
        <taxon>Viridiplantae</taxon>
        <taxon>Streptophyta</taxon>
        <taxon>Embryophyta</taxon>
        <taxon>Tracheophyta</taxon>
        <taxon>Spermatophyta</taxon>
        <taxon>Magnoliopsida</taxon>
        <taxon>eudicotyledons</taxon>
        <taxon>Gunneridae</taxon>
        <taxon>Pentapetalae</taxon>
        <taxon>rosids</taxon>
        <taxon>fabids</taxon>
        <taxon>Fabales</taxon>
        <taxon>Fabaceae</taxon>
        <taxon>Papilionoideae</taxon>
        <taxon>50 kb inversion clade</taxon>
        <taxon>NPAAA clade</taxon>
        <taxon>indigoferoid/millettioid clade</taxon>
        <taxon>Phaseoleae</taxon>
        <taxon>Cajanus</taxon>
    </lineage>
</organism>
<evidence type="ECO:0000256" key="2">
    <source>
        <dbReference type="ARBA" id="ARBA00007049"/>
    </source>
</evidence>
<evidence type="ECO:0000256" key="6">
    <source>
        <dbReference type="ARBA" id="ARBA00022989"/>
    </source>
</evidence>
<evidence type="ECO:0000256" key="4">
    <source>
        <dbReference type="ARBA" id="ARBA00022554"/>
    </source>
</evidence>
<accession>A0A151RN05</accession>
<dbReference type="PANTHER" id="PTHR31851">
    <property type="entry name" value="FE(2+)/MN(2+) TRANSPORTER PCL1"/>
    <property type="match status" value="1"/>
</dbReference>
<dbReference type="GO" id="GO:0006826">
    <property type="term" value="P:iron ion transport"/>
    <property type="evidence" value="ECO:0007669"/>
    <property type="project" value="UniProtKB-KW"/>
</dbReference>
<evidence type="ECO:0000256" key="9">
    <source>
        <dbReference type="SAM" id="Phobius"/>
    </source>
</evidence>
<keyword evidence="11" id="KW-1185">Reference proteome</keyword>
<sequence>EEKASLPNPLKAATTSGLAICVGGMVSLLAASHTGKYKVGLGMVVAAVSFALFGFGWLWPVLRSAVMFLIVGWMIMAMCFGLSILFWSRVLHYRLPFHFVT</sequence>
<dbReference type="Gramene" id="C.cajan_33938.t">
    <property type="protein sequence ID" value="C.cajan_33938.t.cds1"/>
    <property type="gene ID" value="C.cajan_33938"/>
</dbReference>
<dbReference type="GO" id="GO:0005774">
    <property type="term" value="C:vacuolar membrane"/>
    <property type="evidence" value="ECO:0007669"/>
    <property type="project" value="UniProtKB-SubCell"/>
</dbReference>
<keyword evidence="6 9" id="KW-1133">Transmembrane helix</keyword>
<evidence type="ECO:0000256" key="1">
    <source>
        <dbReference type="ARBA" id="ARBA00004128"/>
    </source>
</evidence>
<feature type="transmembrane region" description="Helical" evidence="9">
    <location>
        <begin position="65"/>
        <end position="87"/>
    </location>
</feature>
<feature type="non-terminal residue" evidence="10">
    <location>
        <position position="1"/>
    </location>
</feature>
<evidence type="ECO:0000256" key="3">
    <source>
        <dbReference type="ARBA" id="ARBA00022496"/>
    </source>
</evidence>
<keyword evidence="7 9" id="KW-0472">Membrane</keyword>
<keyword evidence="3" id="KW-0813">Transport</keyword>
<feature type="transmembrane region" description="Helical" evidence="9">
    <location>
        <begin position="12"/>
        <end position="32"/>
    </location>
</feature>
<gene>
    <name evidence="10" type="ORF">KK1_034579</name>
</gene>
<evidence type="ECO:0000313" key="11">
    <source>
        <dbReference type="Proteomes" id="UP000075243"/>
    </source>
</evidence>
<comment type="similarity">
    <text evidence="2">Belongs to the CCC1 family.</text>
</comment>
<keyword evidence="3" id="KW-0408">Iron</keyword>
<feature type="transmembrane region" description="Helical" evidence="9">
    <location>
        <begin position="39"/>
        <end position="59"/>
    </location>
</feature>
<dbReference type="InterPro" id="IPR008217">
    <property type="entry name" value="Ccc1_fam"/>
</dbReference>
<name>A0A151RN05_CAJCA</name>
<reference evidence="10" key="1">
    <citation type="journal article" date="2012" name="Nat. Biotechnol.">
        <title>Draft genome sequence of pigeonpea (Cajanus cajan), an orphan legume crop of resource-poor farmers.</title>
        <authorList>
            <person name="Varshney R.K."/>
            <person name="Chen W."/>
            <person name="Li Y."/>
            <person name="Bharti A.K."/>
            <person name="Saxena R.K."/>
            <person name="Schlueter J.A."/>
            <person name="Donoghue M.T."/>
            <person name="Azam S."/>
            <person name="Fan G."/>
            <person name="Whaley A.M."/>
            <person name="Farmer A.D."/>
            <person name="Sheridan J."/>
            <person name="Iwata A."/>
            <person name="Tuteja R."/>
            <person name="Penmetsa R.V."/>
            <person name="Wu W."/>
            <person name="Upadhyaya H.D."/>
            <person name="Yang S.P."/>
            <person name="Shah T."/>
            <person name="Saxena K.B."/>
            <person name="Michael T."/>
            <person name="McCombie W.R."/>
            <person name="Yang B."/>
            <person name="Zhang G."/>
            <person name="Yang H."/>
            <person name="Wang J."/>
            <person name="Spillane C."/>
            <person name="Cook D.R."/>
            <person name="May G.D."/>
            <person name="Xu X."/>
            <person name="Jackson S.A."/>
        </authorList>
    </citation>
    <scope>NUCLEOTIDE SEQUENCE [LARGE SCALE GENOMIC DNA]</scope>
</reference>
<dbReference type="GO" id="GO:0030026">
    <property type="term" value="P:intracellular manganese ion homeostasis"/>
    <property type="evidence" value="ECO:0007669"/>
    <property type="project" value="InterPro"/>
</dbReference>
<dbReference type="Proteomes" id="UP000075243">
    <property type="component" value="Unassembled WGS sequence"/>
</dbReference>
<dbReference type="AlphaFoldDB" id="A0A151RN05"/>
<evidence type="ECO:0000256" key="8">
    <source>
        <dbReference type="ARBA" id="ARBA00044464"/>
    </source>
</evidence>